<dbReference type="SUPFAM" id="SSF51197">
    <property type="entry name" value="Clavaminate synthase-like"/>
    <property type="match status" value="1"/>
</dbReference>
<dbReference type="EMBL" id="CP045997">
    <property type="protein sequence ID" value="QHV99664.1"/>
    <property type="molecule type" value="Genomic_DNA"/>
</dbReference>
<name>A0A6P1W449_9BACT</name>
<evidence type="ECO:0000259" key="1">
    <source>
        <dbReference type="Pfam" id="PF05118"/>
    </source>
</evidence>
<feature type="domain" description="Aspartyl/asparaginy/proline hydroxylase" evidence="1">
    <location>
        <begin position="21"/>
        <end position="172"/>
    </location>
</feature>
<dbReference type="AlphaFoldDB" id="A0A6P1W449"/>
<gene>
    <name evidence="2" type="ORF">GJR95_33710</name>
</gene>
<accession>A0A6P1W449</accession>
<dbReference type="Pfam" id="PF05118">
    <property type="entry name" value="Asp_Arg_Hydrox"/>
    <property type="match status" value="1"/>
</dbReference>
<proteinExistence type="predicted"/>
<dbReference type="KEGG" id="senf:GJR95_33710"/>
<sequence>MKNRFFRLPFAFDLTRLVADLEACRTVEWPQHFNKTDYSGQWSSIALRSASGAETDIRAHPGAYLDTPLMQDCPYFQYILDLFDCPKVSVRLLALAPGSRIHEHRDSQTSYEYGFFRIHIPIETGNDVAFRVDGTVLPMAAGECWYANFDLLHSVLNDGRCDRVHLVLDCRRNAWSDELFEEAGYDFSEEQRSHQPSPAMKQRIIAELNRQNTETARKLIDQLSTEPD</sequence>
<organism evidence="2 3">
    <name type="scientific">Spirosoma endbachense</name>
    <dbReference type="NCBI Taxonomy" id="2666025"/>
    <lineage>
        <taxon>Bacteria</taxon>
        <taxon>Pseudomonadati</taxon>
        <taxon>Bacteroidota</taxon>
        <taxon>Cytophagia</taxon>
        <taxon>Cytophagales</taxon>
        <taxon>Cytophagaceae</taxon>
        <taxon>Spirosoma</taxon>
    </lineage>
</organism>
<dbReference type="RefSeq" id="WP_162390060.1">
    <property type="nucleotide sequence ID" value="NZ_CP045997.1"/>
</dbReference>
<evidence type="ECO:0000313" key="3">
    <source>
        <dbReference type="Proteomes" id="UP000464577"/>
    </source>
</evidence>
<keyword evidence="3" id="KW-1185">Reference proteome</keyword>
<reference evidence="2 3" key="1">
    <citation type="submission" date="2019-11" db="EMBL/GenBank/DDBJ databases">
        <title>Spirosoma endbachense sp. nov., isolated from a natural salt meadow.</title>
        <authorList>
            <person name="Rojas J."/>
            <person name="Ambika Manirajan B."/>
            <person name="Ratering S."/>
            <person name="Suarez C."/>
            <person name="Geissler-Plaum R."/>
            <person name="Schnell S."/>
        </authorList>
    </citation>
    <scope>NUCLEOTIDE SEQUENCE [LARGE SCALE GENOMIC DNA]</scope>
    <source>
        <strain evidence="2 3">I-24</strain>
    </source>
</reference>
<dbReference type="Proteomes" id="UP000464577">
    <property type="component" value="Chromosome"/>
</dbReference>
<evidence type="ECO:0000313" key="2">
    <source>
        <dbReference type="EMBL" id="QHV99664.1"/>
    </source>
</evidence>
<dbReference type="Gene3D" id="2.60.120.330">
    <property type="entry name" value="B-lactam Antibiotic, Isopenicillin N Synthase, Chain"/>
    <property type="match status" value="1"/>
</dbReference>
<protein>
    <submittedName>
        <fullName evidence="2">Aspartyl/asparaginyl beta-hydroxylase domain-containing protein</fullName>
    </submittedName>
</protein>
<dbReference type="InterPro" id="IPR007803">
    <property type="entry name" value="Asp/Arg/Pro-Hydrxlase"/>
</dbReference>
<dbReference type="InterPro" id="IPR027443">
    <property type="entry name" value="IPNS-like_sf"/>
</dbReference>